<proteinExistence type="predicted"/>
<dbReference type="EMBL" id="JAJTJA010000003">
    <property type="protein sequence ID" value="KAH8702110.1"/>
    <property type="molecule type" value="Genomic_DNA"/>
</dbReference>
<dbReference type="SMART" id="SM00066">
    <property type="entry name" value="GAL4"/>
    <property type="match status" value="1"/>
</dbReference>
<dbReference type="RefSeq" id="XP_046075486.1">
    <property type="nucleotide sequence ID" value="XM_046209233.1"/>
</dbReference>
<dbReference type="InterPro" id="IPR001138">
    <property type="entry name" value="Zn2Cys6_DnaBD"/>
</dbReference>
<dbReference type="GO" id="GO:0008270">
    <property type="term" value="F:zinc ion binding"/>
    <property type="evidence" value="ECO:0007669"/>
    <property type="project" value="InterPro"/>
</dbReference>
<evidence type="ECO:0000256" key="1">
    <source>
        <dbReference type="ARBA" id="ARBA00023015"/>
    </source>
</evidence>
<feature type="domain" description="Zn(2)-C6 fungal-type" evidence="5">
    <location>
        <begin position="10"/>
        <end position="41"/>
    </location>
</feature>
<keyword evidence="2" id="KW-0238">DNA-binding</keyword>
<reference evidence="6" key="1">
    <citation type="submission" date="2021-12" db="EMBL/GenBank/DDBJ databases">
        <title>Convergent genome expansion in fungi linked to evolution of root-endophyte symbiosis.</title>
        <authorList>
            <consortium name="DOE Joint Genome Institute"/>
            <person name="Ke Y.-H."/>
            <person name="Bonito G."/>
            <person name="Liao H.-L."/>
            <person name="Looney B."/>
            <person name="Rojas-Flechas A."/>
            <person name="Nash J."/>
            <person name="Hameed K."/>
            <person name="Schadt C."/>
            <person name="Martin F."/>
            <person name="Crous P.W."/>
            <person name="Miettinen O."/>
            <person name="Magnuson J.K."/>
            <person name="Labbe J."/>
            <person name="Jacobson D."/>
            <person name="Doktycz M.J."/>
            <person name="Veneault-Fourrey C."/>
            <person name="Kuo A."/>
            <person name="Mondo S."/>
            <person name="Calhoun S."/>
            <person name="Riley R."/>
            <person name="Ohm R."/>
            <person name="LaButti K."/>
            <person name="Andreopoulos B."/>
            <person name="Pangilinan J."/>
            <person name="Nolan M."/>
            <person name="Tritt A."/>
            <person name="Clum A."/>
            <person name="Lipzen A."/>
            <person name="Daum C."/>
            <person name="Barry K."/>
            <person name="Grigoriev I.V."/>
            <person name="Vilgalys R."/>
        </authorList>
    </citation>
    <scope>NUCLEOTIDE SEQUENCE</scope>
    <source>
        <strain evidence="6">PMI_201</strain>
    </source>
</reference>
<dbReference type="Proteomes" id="UP001201262">
    <property type="component" value="Unassembled WGS sequence"/>
</dbReference>
<dbReference type="GeneID" id="70239520"/>
<dbReference type="SUPFAM" id="SSF57701">
    <property type="entry name" value="Zn2/Cys6 DNA-binding domain"/>
    <property type="match status" value="1"/>
</dbReference>
<keyword evidence="4" id="KW-0539">Nucleus</keyword>
<evidence type="ECO:0000256" key="3">
    <source>
        <dbReference type="ARBA" id="ARBA00023163"/>
    </source>
</evidence>
<keyword evidence="1" id="KW-0805">Transcription regulation</keyword>
<dbReference type="PANTHER" id="PTHR38791">
    <property type="entry name" value="ZN(II)2CYS6 TRANSCRIPTION FACTOR (EUROFUNG)-RELATED-RELATED"/>
    <property type="match status" value="1"/>
</dbReference>
<evidence type="ECO:0000259" key="5">
    <source>
        <dbReference type="PROSITE" id="PS50048"/>
    </source>
</evidence>
<dbReference type="AlphaFoldDB" id="A0AAD4PZ05"/>
<evidence type="ECO:0000313" key="6">
    <source>
        <dbReference type="EMBL" id="KAH8702110.1"/>
    </source>
</evidence>
<evidence type="ECO:0000313" key="7">
    <source>
        <dbReference type="Proteomes" id="UP001201262"/>
    </source>
</evidence>
<dbReference type="GO" id="GO:0000981">
    <property type="term" value="F:DNA-binding transcription factor activity, RNA polymerase II-specific"/>
    <property type="evidence" value="ECO:0007669"/>
    <property type="project" value="InterPro"/>
</dbReference>
<dbReference type="GO" id="GO:0003677">
    <property type="term" value="F:DNA binding"/>
    <property type="evidence" value="ECO:0007669"/>
    <property type="project" value="UniProtKB-KW"/>
</dbReference>
<gene>
    <name evidence="6" type="ORF">BGW36DRAFT_111188</name>
</gene>
<dbReference type="CDD" id="cd00067">
    <property type="entry name" value="GAL4"/>
    <property type="match status" value="1"/>
</dbReference>
<dbReference type="InterPro" id="IPR036864">
    <property type="entry name" value="Zn2-C6_fun-type_DNA-bd_sf"/>
</dbReference>
<comment type="caution">
    <text evidence="6">The sequence shown here is derived from an EMBL/GenBank/DDBJ whole genome shotgun (WGS) entry which is preliminary data.</text>
</comment>
<keyword evidence="3" id="KW-0804">Transcription</keyword>
<protein>
    <recommendedName>
        <fullName evidence="5">Zn(2)-C6 fungal-type domain-containing protein</fullName>
    </recommendedName>
</protein>
<organism evidence="6 7">
    <name type="scientific">Talaromyces proteolyticus</name>
    <dbReference type="NCBI Taxonomy" id="1131652"/>
    <lineage>
        <taxon>Eukaryota</taxon>
        <taxon>Fungi</taxon>
        <taxon>Dikarya</taxon>
        <taxon>Ascomycota</taxon>
        <taxon>Pezizomycotina</taxon>
        <taxon>Eurotiomycetes</taxon>
        <taxon>Eurotiomycetidae</taxon>
        <taxon>Eurotiales</taxon>
        <taxon>Trichocomaceae</taxon>
        <taxon>Talaromyces</taxon>
        <taxon>Talaromyces sect. Bacilispori</taxon>
    </lineage>
</organism>
<keyword evidence="7" id="KW-1185">Reference proteome</keyword>
<evidence type="ECO:0000256" key="2">
    <source>
        <dbReference type="ARBA" id="ARBA00023125"/>
    </source>
</evidence>
<dbReference type="InterPro" id="IPR053175">
    <property type="entry name" value="DHMBA_Reg_Transcription_Factor"/>
</dbReference>
<name>A0AAD4PZ05_9EURO</name>
<dbReference type="Pfam" id="PF00172">
    <property type="entry name" value="Zn_clus"/>
    <property type="match status" value="1"/>
</dbReference>
<sequence>MPNTGRPSQACHSCRKRRIKVCRCDLTRPHCFRCLRSGYPCPGYRNEEDTRFRVETTASFRSNIGKDRRSTSWTSRSIIPAGNEYSSNTTVSILPSTDIEYAALHITGVRYEPDGGFATSSTYYSPPLQYLLADSRTEHSIPLLIHQFSSHIAIGSAPDSFIALSHIMSNAKQGSPLYYVCKTLGCSYLLSATRSRDIIGQAESYANTVAAINSALQDSEECKADGTLLSVWLLRLYTVLWSTQDGIGSIVVTCESDSHIEGMLQLVRLRGVSQFLRPEGQDLFWNVLFTLLHRTLMTGGNPSSEILNWINEIYCHGGQPSYGTALVGMFSYHCVRICSTIQGLIKLGDVSKLLSDSRSIINDIQTATQLTSHNHLDTKKVQELVSAPSQHADKLVKYNISLNLYQSEMKMRLLCHGVEFLRYISDTPVCTSQQKDNFSRSRDHYIRDFQDEAYQVLSLIISMWDMESIVFCDELKQRKSGTRSAEWTDVLRILNPLALIAQSSISIGWQKTAANGILGLMYKRLHFF</sequence>
<dbReference type="Gene3D" id="4.10.240.10">
    <property type="entry name" value="Zn(2)-C6 fungal-type DNA-binding domain"/>
    <property type="match status" value="1"/>
</dbReference>
<accession>A0AAD4PZ05</accession>
<dbReference type="PROSITE" id="PS50048">
    <property type="entry name" value="ZN2_CY6_FUNGAL_2"/>
    <property type="match status" value="1"/>
</dbReference>
<evidence type="ECO:0000256" key="4">
    <source>
        <dbReference type="ARBA" id="ARBA00023242"/>
    </source>
</evidence>